<dbReference type="SMART" id="SM00260">
    <property type="entry name" value="CheW"/>
    <property type="match status" value="1"/>
</dbReference>
<dbReference type="InterPro" id="IPR036061">
    <property type="entry name" value="CheW-like_dom_sf"/>
</dbReference>
<dbReference type="PROSITE" id="PS50851">
    <property type="entry name" value="CHEW"/>
    <property type="match status" value="1"/>
</dbReference>
<dbReference type="Pfam" id="PF01584">
    <property type="entry name" value="CheW"/>
    <property type="match status" value="1"/>
</dbReference>
<dbReference type="Gene3D" id="2.30.30.40">
    <property type="entry name" value="SH3 Domains"/>
    <property type="match status" value="1"/>
</dbReference>
<comment type="caution">
    <text evidence="2">The sequence shown here is derived from an EMBL/GenBank/DDBJ whole genome shotgun (WGS) entry which is preliminary data.</text>
</comment>
<dbReference type="PANTHER" id="PTHR22617:SF23">
    <property type="entry name" value="CHEMOTAXIS PROTEIN CHEW"/>
    <property type="match status" value="1"/>
</dbReference>
<evidence type="ECO:0000313" key="3">
    <source>
        <dbReference type="Proteomes" id="UP001166402"/>
    </source>
</evidence>
<name>A0ABS4NG03_9THEO</name>
<dbReference type="SUPFAM" id="SSF50341">
    <property type="entry name" value="CheW-like"/>
    <property type="match status" value="1"/>
</dbReference>
<evidence type="ECO:0000313" key="2">
    <source>
        <dbReference type="EMBL" id="MBP2072603.1"/>
    </source>
</evidence>
<gene>
    <name evidence="2" type="ORF">J2Z80_002143</name>
</gene>
<dbReference type="InterPro" id="IPR039315">
    <property type="entry name" value="CheW"/>
</dbReference>
<dbReference type="RefSeq" id="WP_209454343.1">
    <property type="nucleotide sequence ID" value="NZ_JAGGLT010000024.1"/>
</dbReference>
<proteinExistence type="predicted"/>
<accession>A0ABS4NG03</accession>
<dbReference type="Gene3D" id="2.40.50.180">
    <property type="entry name" value="CheA-289, Domain 4"/>
    <property type="match status" value="1"/>
</dbReference>
<dbReference type="PANTHER" id="PTHR22617">
    <property type="entry name" value="CHEMOTAXIS SENSOR HISTIDINE KINASE-RELATED"/>
    <property type="match status" value="1"/>
</dbReference>
<reference evidence="2" key="1">
    <citation type="submission" date="2021-03" db="EMBL/GenBank/DDBJ databases">
        <title>Genomic Encyclopedia of Type Strains, Phase IV (KMG-IV): sequencing the most valuable type-strain genomes for metagenomic binning, comparative biology and taxonomic classification.</title>
        <authorList>
            <person name="Goeker M."/>
        </authorList>
    </citation>
    <scope>NUCLEOTIDE SEQUENCE</scope>
    <source>
        <strain evidence="2">DSM 101588</strain>
    </source>
</reference>
<sequence length="149" mass="17103">MLNQIVIFKLNDEEFCVDIMDVLEIIRMQTITKVPDVPSFVEGIINLRGTVIPIIDLKKRLKLKLTNYDDDTRIIIIKINEKSVGFIVDSVTEVLHVENDSIKEAPDIIAGIGKEYIESVVSYDDRLIINLDLEKILTESEKKEIEEMQ</sequence>
<organism evidence="2 3">
    <name type="scientific">Thermoanaerobacterium butyriciformans</name>
    <dbReference type="NCBI Taxonomy" id="1702242"/>
    <lineage>
        <taxon>Bacteria</taxon>
        <taxon>Bacillati</taxon>
        <taxon>Bacillota</taxon>
        <taxon>Clostridia</taxon>
        <taxon>Thermoanaerobacterales</taxon>
        <taxon>Thermoanaerobacteraceae</taxon>
        <taxon>Thermoanaerobacterium</taxon>
    </lineage>
</organism>
<protein>
    <submittedName>
        <fullName evidence="2">Purine-binding chemotaxis protein CheW</fullName>
    </submittedName>
</protein>
<evidence type="ECO:0000259" key="1">
    <source>
        <dbReference type="PROSITE" id="PS50851"/>
    </source>
</evidence>
<dbReference type="Proteomes" id="UP001166402">
    <property type="component" value="Unassembled WGS sequence"/>
</dbReference>
<feature type="domain" description="CheW-like" evidence="1">
    <location>
        <begin position="2"/>
        <end position="142"/>
    </location>
</feature>
<dbReference type="EMBL" id="JAGGLT010000024">
    <property type="protein sequence ID" value="MBP2072603.1"/>
    <property type="molecule type" value="Genomic_DNA"/>
</dbReference>
<keyword evidence="3" id="KW-1185">Reference proteome</keyword>
<dbReference type="InterPro" id="IPR002545">
    <property type="entry name" value="CheW-lke_dom"/>
</dbReference>